<sequence length="211" mass="23005">MKRKGVRVAAAAGAWTALAGLGWFAAARMATALARRRGAELQRWRWLHELLPLHLHRFLLVTAGVDESVPALRSVLAPARGLVVDVIAHRRAVVSLLRPETVRVIPARPESLPGRPGSVDVVIAIFAAHELRDQREREALFTESRRLLADGGRMVLVEQHRTLRTLAALGPGALHFYPSGEWRRAAALAGLQVVATRQVGPFVTGWALTAA</sequence>
<keyword evidence="2" id="KW-0489">Methyltransferase</keyword>
<dbReference type="GO" id="GO:0008168">
    <property type="term" value="F:methyltransferase activity"/>
    <property type="evidence" value="ECO:0007669"/>
    <property type="project" value="UniProtKB-KW"/>
</dbReference>
<name>A0ABS5AA59_9PSEU</name>
<keyword evidence="2" id="KW-0808">Transferase</keyword>
<organism evidence="2 3">
    <name type="scientific">Crossiella equi</name>
    <dbReference type="NCBI Taxonomy" id="130796"/>
    <lineage>
        <taxon>Bacteria</taxon>
        <taxon>Bacillati</taxon>
        <taxon>Actinomycetota</taxon>
        <taxon>Actinomycetes</taxon>
        <taxon>Pseudonocardiales</taxon>
        <taxon>Pseudonocardiaceae</taxon>
        <taxon>Crossiella</taxon>
    </lineage>
</organism>
<dbReference type="EMBL" id="JAGIOO010000001">
    <property type="protein sequence ID" value="MBP2473473.1"/>
    <property type="molecule type" value="Genomic_DNA"/>
</dbReference>
<reference evidence="2 3" key="1">
    <citation type="submission" date="2021-03" db="EMBL/GenBank/DDBJ databases">
        <title>Sequencing the genomes of 1000 actinobacteria strains.</title>
        <authorList>
            <person name="Klenk H.-P."/>
        </authorList>
    </citation>
    <scope>NUCLEOTIDE SEQUENCE [LARGE SCALE GENOMIC DNA]</scope>
    <source>
        <strain evidence="2 3">DSM 44580</strain>
    </source>
</reference>
<dbReference type="Pfam" id="PF08241">
    <property type="entry name" value="Methyltransf_11"/>
    <property type="match status" value="1"/>
</dbReference>
<dbReference type="Proteomes" id="UP001519363">
    <property type="component" value="Unassembled WGS sequence"/>
</dbReference>
<dbReference type="CDD" id="cd02440">
    <property type="entry name" value="AdoMet_MTases"/>
    <property type="match status" value="1"/>
</dbReference>
<gene>
    <name evidence="2" type="ORF">JOF53_002345</name>
</gene>
<proteinExistence type="predicted"/>
<dbReference type="GO" id="GO:0032259">
    <property type="term" value="P:methylation"/>
    <property type="evidence" value="ECO:0007669"/>
    <property type="project" value="UniProtKB-KW"/>
</dbReference>
<evidence type="ECO:0000313" key="3">
    <source>
        <dbReference type="Proteomes" id="UP001519363"/>
    </source>
</evidence>
<evidence type="ECO:0000313" key="2">
    <source>
        <dbReference type="EMBL" id="MBP2473473.1"/>
    </source>
</evidence>
<dbReference type="SUPFAM" id="SSF53335">
    <property type="entry name" value="S-adenosyl-L-methionine-dependent methyltransferases"/>
    <property type="match status" value="1"/>
</dbReference>
<keyword evidence="3" id="KW-1185">Reference proteome</keyword>
<dbReference type="InterPro" id="IPR029063">
    <property type="entry name" value="SAM-dependent_MTases_sf"/>
</dbReference>
<dbReference type="InterPro" id="IPR013216">
    <property type="entry name" value="Methyltransf_11"/>
</dbReference>
<feature type="domain" description="Methyltransferase type 11" evidence="1">
    <location>
        <begin position="84"/>
        <end position="155"/>
    </location>
</feature>
<comment type="caution">
    <text evidence="2">The sequence shown here is derived from an EMBL/GenBank/DDBJ whole genome shotgun (WGS) entry which is preliminary data.</text>
</comment>
<accession>A0ABS5AA59</accession>
<dbReference type="Gene3D" id="3.40.50.150">
    <property type="entry name" value="Vaccinia Virus protein VP39"/>
    <property type="match status" value="1"/>
</dbReference>
<evidence type="ECO:0000259" key="1">
    <source>
        <dbReference type="Pfam" id="PF08241"/>
    </source>
</evidence>
<dbReference type="RefSeq" id="WP_086781253.1">
    <property type="nucleotide sequence ID" value="NZ_JAGIOO010000001.1"/>
</dbReference>
<protein>
    <submittedName>
        <fullName evidence="2">SAM-dependent methyltransferase</fullName>
    </submittedName>
</protein>